<feature type="compositionally biased region" description="Polar residues" evidence="1">
    <location>
        <begin position="193"/>
        <end position="209"/>
    </location>
</feature>
<proteinExistence type="predicted"/>
<name>A0AAD7F658_MYCRO</name>
<evidence type="ECO:0000313" key="2">
    <source>
        <dbReference type="EMBL" id="KAJ7604235.1"/>
    </source>
</evidence>
<dbReference type="AlphaFoldDB" id="A0AAD7F658"/>
<sequence length="355" mass="39272">CWSPINPAGCTHFTSHLPPSVLLADDLPIIINSWRLRRLAQMERNHRVRAGAIQLARVPCSASIRAALIAPQVGFTMHRAPMPQQFSAVPNPRLDAPSSYLLPAARTLLDPHSIFRGQVQPLILLPASRVDPPQFPAQIPQLKDSAYHFEAAVRIRISGKGLEIPATFFLNAKHFVLNGGNFTCHQSQSWRTSHFSGLSRDSSRETGSTLRDMDGPTSRVVQRLEHGAGATRRIYAVHIQGYKSNMTAFIYQRDNTEEISPDEVVEEEKTGPPGGDLVAGYCPSHIQERFNLRGRADMGRVRTSRKGSHFSEGIGNRVNGKRKQQADWVDLNYMRGGGGVNSLPILLSQSESPPH</sequence>
<dbReference type="EMBL" id="JARKIE010001231">
    <property type="protein sequence ID" value="KAJ7604235.1"/>
    <property type="molecule type" value="Genomic_DNA"/>
</dbReference>
<feature type="non-terminal residue" evidence="2">
    <location>
        <position position="355"/>
    </location>
</feature>
<evidence type="ECO:0000313" key="3">
    <source>
        <dbReference type="Proteomes" id="UP001221757"/>
    </source>
</evidence>
<accession>A0AAD7F658</accession>
<organism evidence="2 3">
    <name type="scientific">Mycena rosella</name>
    <name type="common">Pink bonnet</name>
    <name type="synonym">Agaricus rosellus</name>
    <dbReference type="NCBI Taxonomy" id="1033263"/>
    <lineage>
        <taxon>Eukaryota</taxon>
        <taxon>Fungi</taxon>
        <taxon>Dikarya</taxon>
        <taxon>Basidiomycota</taxon>
        <taxon>Agaricomycotina</taxon>
        <taxon>Agaricomycetes</taxon>
        <taxon>Agaricomycetidae</taxon>
        <taxon>Agaricales</taxon>
        <taxon>Marasmiineae</taxon>
        <taxon>Mycenaceae</taxon>
        <taxon>Mycena</taxon>
    </lineage>
</organism>
<gene>
    <name evidence="2" type="ORF">B0H17DRAFT_1232374</name>
</gene>
<reference evidence="2" key="1">
    <citation type="submission" date="2023-03" db="EMBL/GenBank/DDBJ databases">
        <title>Massive genome expansion in bonnet fungi (Mycena s.s.) driven by repeated elements and novel gene families across ecological guilds.</title>
        <authorList>
            <consortium name="Lawrence Berkeley National Laboratory"/>
            <person name="Harder C.B."/>
            <person name="Miyauchi S."/>
            <person name="Viragh M."/>
            <person name="Kuo A."/>
            <person name="Thoen E."/>
            <person name="Andreopoulos B."/>
            <person name="Lu D."/>
            <person name="Skrede I."/>
            <person name="Drula E."/>
            <person name="Henrissat B."/>
            <person name="Morin E."/>
            <person name="Kohler A."/>
            <person name="Barry K."/>
            <person name="LaButti K."/>
            <person name="Morin E."/>
            <person name="Salamov A."/>
            <person name="Lipzen A."/>
            <person name="Mereny Z."/>
            <person name="Hegedus B."/>
            <person name="Baldrian P."/>
            <person name="Stursova M."/>
            <person name="Weitz H."/>
            <person name="Taylor A."/>
            <person name="Grigoriev I.V."/>
            <person name="Nagy L.G."/>
            <person name="Martin F."/>
            <person name="Kauserud H."/>
        </authorList>
    </citation>
    <scope>NUCLEOTIDE SEQUENCE</scope>
    <source>
        <strain evidence="2">CBHHK067</strain>
    </source>
</reference>
<dbReference type="Proteomes" id="UP001221757">
    <property type="component" value="Unassembled WGS sequence"/>
</dbReference>
<keyword evidence="3" id="KW-1185">Reference proteome</keyword>
<evidence type="ECO:0000256" key="1">
    <source>
        <dbReference type="SAM" id="MobiDB-lite"/>
    </source>
</evidence>
<protein>
    <submittedName>
        <fullName evidence="2">Uncharacterized protein</fullName>
    </submittedName>
</protein>
<feature type="region of interest" description="Disordered" evidence="1">
    <location>
        <begin position="193"/>
        <end position="215"/>
    </location>
</feature>
<comment type="caution">
    <text evidence="2">The sequence shown here is derived from an EMBL/GenBank/DDBJ whole genome shotgun (WGS) entry which is preliminary data.</text>
</comment>